<name>A0ABV4ZII3_9ACTN</name>
<evidence type="ECO:0000313" key="2">
    <source>
        <dbReference type="EMBL" id="MFB4193615.1"/>
    </source>
</evidence>
<protein>
    <recommendedName>
        <fullName evidence="4">Type I-B CRISPR-associated protein Cas8b1/Cst1</fullName>
    </recommendedName>
</protein>
<dbReference type="EMBL" id="JBHGBT010000002">
    <property type="protein sequence ID" value="MFB4193615.1"/>
    <property type="molecule type" value="Genomic_DNA"/>
</dbReference>
<comment type="caution">
    <text evidence="2">The sequence shown here is derived from an EMBL/GenBank/DDBJ whole genome shotgun (WGS) entry which is preliminary data.</text>
</comment>
<organism evidence="2 3">
    <name type="scientific">Streptomyces carpaticus</name>
    <dbReference type="NCBI Taxonomy" id="285558"/>
    <lineage>
        <taxon>Bacteria</taxon>
        <taxon>Bacillati</taxon>
        <taxon>Actinomycetota</taxon>
        <taxon>Actinomycetes</taxon>
        <taxon>Kitasatosporales</taxon>
        <taxon>Streptomycetaceae</taxon>
        <taxon>Streptomyces</taxon>
    </lineage>
</organism>
<evidence type="ECO:0008006" key="4">
    <source>
        <dbReference type="Google" id="ProtNLM"/>
    </source>
</evidence>
<feature type="compositionally biased region" description="Acidic residues" evidence="1">
    <location>
        <begin position="479"/>
        <end position="488"/>
    </location>
</feature>
<feature type="compositionally biased region" description="Basic and acidic residues" evidence="1">
    <location>
        <begin position="467"/>
        <end position="478"/>
    </location>
</feature>
<dbReference type="Proteomes" id="UP001577267">
    <property type="component" value="Unassembled WGS sequence"/>
</dbReference>
<keyword evidence="3" id="KW-1185">Reference proteome</keyword>
<feature type="region of interest" description="Disordered" evidence="1">
    <location>
        <begin position="81"/>
        <end position="105"/>
    </location>
</feature>
<gene>
    <name evidence="2" type="ORF">ACE11A_04470</name>
</gene>
<reference evidence="2 3" key="1">
    <citation type="submission" date="2024-09" db="EMBL/GenBank/DDBJ databases">
        <title>Draft genome sequence of multifaceted antimicrobials producing Streptomyces sp. strain FH1.</title>
        <authorList>
            <person name="Hassan F."/>
            <person name="Ali H."/>
            <person name="Hassan N."/>
            <person name="Nawaz A."/>
        </authorList>
    </citation>
    <scope>NUCLEOTIDE SEQUENCE [LARGE SCALE GENOMIC DNA]</scope>
    <source>
        <strain evidence="2 3">FH1</strain>
    </source>
</reference>
<feature type="region of interest" description="Disordered" evidence="1">
    <location>
        <begin position="456"/>
        <end position="488"/>
    </location>
</feature>
<dbReference type="RefSeq" id="WP_375061634.1">
    <property type="nucleotide sequence ID" value="NZ_JBHGBT010000002.1"/>
</dbReference>
<proteinExistence type="predicted"/>
<sequence>MSEVEAEVEQSHLVLSPHPLQRVGAFALVALAAREDFSQFRPQDLPKAMDQVLADSVRASVRESKAADGFWQKVSLSFFPNAPMNHPGRRKGKGPSGEPKTDKDVQDAVRSWLRIPDSGSWPNAGCALCGRAAVGFYGKRDMALAESEAYRNTTPRGHDGTALCWPCLCSFYALPYGCQLTGGSSIALHSWDDGFLASSVRRRVNRNLQFSLAGTAPKPGGRVKEVVALRALRSYGERLTDGVELLVFNNNNRGQLLEKHRLDQPLAEWLRKTCRFGDLRVAFTALVRAHASSSTQGVVSLARNAFRNPERIVGQGVGFMAGSLLGPEPDHAELVDVAKLICSFADEVLLMNEKDRSEIQATAKKLAAVLYPETSRGRLREFRAQLRNSRQLRSWLLSRDVVFLGREDAPFEGPLVSEHVMVLLFDPSQDNPSWFHRDLLLAGVVEELARLGWTAKDESEKPDDEVEKLREDDRKWINSDDDDEENER</sequence>
<evidence type="ECO:0000256" key="1">
    <source>
        <dbReference type="SAM" id="MobiDB-lite"/>
    </source>
</evidence>
<evidence type="ECO:0000313" key="3">
    <source>
        <dbReference type="Proteomes" id="UP001577267"/>
    </source>
</evidence>
<accession>A0ABV4ZII3</accession>